<dbReference type="AlphaFoldDB" id="A0A9K3JKV0"/>
<name>A0A9K3JKV0_HELAN</name>
<gene>
    <name evidence="1" type="ORF">HanXRQr2_Chr02g0053641</name>
</gene>
<comment type="caution">
    <text evidence="1">The sequence shown here is derived from an EMBL/GenBank/DDBJ whole genome shotgun (WGS) entry which is preliminary data.</text>
</comment>
<evidence type="ECO:0000313" key="2">
    <source>
        <dbReference type="Proteomes" id="UP000215914"/>
    </source>
</evidence>
<evidence type="ECO:0000313" key="1">
    <source>
        <dbReference type="EMBL" id="KAF5817496.1"/>
    </source>
</evidence>
<proteinExistence type="predicted"/>
<sequence length="68" mass="8016">MRIMVGVSRLQMKHRMFQFHLKFIMVKHTRHISPILNAGATQSFDNNTDLDSYLFDFFNFISSIRPPA</sequence>
<reference evidence="1" key="1">
    <citation type="journal article" date="2017" name="Nature">
        <title>The sunflower genome provides insights into oil metabolism, flowering and Asterid evolution.</title>
        <authorList>
            <person name="Badouin H."/>
            <person name="Gouzy J."/>
            <person name="Grassa C.J."/>
            <person name="Murat F."/>
            <person name="Staton S.E."/>
            <person name="Cottret L."/>
            <person name="Lelandais-Briere C."/>
            <person name="Owens G.L."/>
            <person name="Carrere S."/>
            <person name="Mayjonade B."/>
            <person name="Legrand L."/>
            <person name="Gill N."/>
            <person name="Kane N.C."/>
            <person name="Bowers J.E."/>
            <person name="Hubner S."/>
            <person name="Bellec A."/>
            <person name="Berard A."/>
            <person name="Berges H."/>
            <person name="Blanchet N."/>
            <person name="Boniface M.C."/>
            <person name="Brunel D."/>
            <person name="Catrice O."/>
            <person name="Chaidir N."/>
            <person name="Claudel C."/>
            <person name="Donnadieu C."/>
            <person name="Faraut T."/>
            <person name="Fievet G."/>
            <person name="Helmstetter N."/>
            <person name="King M."/>
            <person name="Knapp S.J."/>
            <person name="Lai Z."/>
            <person name="Le Paslier M.C."/>
            <person name="Lippi Y."/>
            <person name="Lorenzon L."/>
            <person name="Mandel J.R."/>
            <person name="Marage G."/>
            <person name="Marchand G."/>
            <person name="Marquand E."/>
            <person name="Bret-Mestries E."/>
            <person name="Morien E."/>
            <person name="Nambeesan S."/>
            <person name="Nguyen T."/>
            <person name="Pegot-Espagnet P."/>
            <person name="Pouilly N."/>
            <person name="Raftis F."/>
            <person name="Sallet E."/>
            <person name="Schiex T."/>
            <person name="Thomas J."/>
            <person name="Vandecasteele C."/>
            <person name="Vares D."/>
            <person name="Vear F."/>
            <person name="Vautrin S."/>
            <person name="Crespi M."/>
            <person name="Mangin B."/>
            <person name="Burke J.M."/>
            <person name="Salse J."/>
            <person name="Munos S."/>
            <person name="Vincourt P."/>
            <person name="Rieseberg L.H."/>
            <person name="Langlade N.B."/>
        </authorList>
    </citation>
    <scope>NUCLEOTIDE SEQUENCE</scope>
    <source>
        <tissue evidence="1">Leaves</tissue>
    </source>
</reference>
<dbReference type="Proteomes" id="UP000215914">
    <property type="component" value="Unassembled WGS sequence"/>
</dbReference>
<dbReference type="EMBL" id="MNCJ02000317">
    <property type="protein sequence ID" value="KAF5817496.1"/>
    <property type="molecule type" value="Genomic_DNA"/>
</dbReference>
<keyword evidence="2" id="KW-1185">Reference proteome</keyword>
<accession>A0A9K3JKV0</accession>
<reference evidence="1" key="2">
    <citation type="submission" date="2020-06" db="EMBL/GenBank/DDBJ databases">
        <title>Helianthus annuus Genome sequencing and assembly Release 2.</title>
        <authorList>
            <person name="Gouzy J."/>
            <person name="Langlade N."/>
            <person name="Munos S."/>
        </authorList>
    </citation>
    <scope>NUCLEOTIDE SEQUENCE</scope>
    <source>
        <tissue evidence="1">Leaves</tissue>
    </source>
</reference>
<organism evidence="1 2">
    <name type="scientific">Helianthus annuus</name>
    <name type="common">Common sunflower</name>
    <dbReference type="NCBI Taxonomy" id="4232"/>
    <lineage>
        <taxon>Eukaryota</taxon>
        <taxon>Viridiplantae</taxon>
        <taxon>Streptophyta</taxon>
        <taxon>Embryophyta</taxon>
        <taxon>Tracheophyta</taxon>
        <taxon>Spermatophyta</taxon>
        <taxon>Magnoliopsida</taxon>
        <taxon>eudicotyledons</taxon>
        <taxon>Gunneridae</taxon>
        <taxon>Pentapetalae</taxon>
        <taxon>asterids</taxon>
        <taxon>campanulids</taxon>
        <taxon>Asterales</taxon>
        <taxon>Asteraceae</taxon>
        <taxon>Asteroideae</taxon>
        <taxon>Heliantheae alliance</taxon>
        <taxon>Heliantheae</taxon>
        <taxon>Helianthus</taxon>
    </lineage>
</organism>
<protein>
    <submittedName>
        <fullName evidence="1">Uncharacterized protein</fullName>
    </submittedName>
</protein>
<dbReference type="Gramene" id="mRNA:HanXRQr2_Chr02g0053641">
    <property type="protein sequence ID" value="CDS:HanXRQr2_Chr02g0053641.1"/>
    <property type="gene ID" value="HanXRQr2_Chr02g0053641"/>
</dbReference>